<dbReference type="EMBL" id="MCSB01000014">
    <property type="protein sequence ID" value="PME29029.1"/>
    <property type="molecule type" value="Genomic_DNA"/>
</dbReference>
<dbReference type="EMBL" id="MCZJ01000044">
    <property type="protein sequence ID" value="PMM55570.1"/>
    <property type="molecule type" value="Genomic_DNA"/>
</dbReference>
<feature type="transmembrane region" description="Helical" evidence="2">
    <location>
        <begin position="40"/>
        <end position="59"/>
    </location>
</feature>
<proteinExistence type="predicted"/>
<keyword evidence="1" id="KW-0175">Coiled coil</keyword>
<organism evidence="4 5">
    <name type="scientific">Vibrio lentus</name>
    <dbReference type="NCBI Taxonomy" id="136468"/>
    <lineage>
        <taxon>Bacteria</taxon>
        <taxon>Pseudomonadati</taxon>
        <taxon>Pseudomonadota</taxon>
        <taxon>Gammaproteobacteria</taxon>
        <taxon>Vibrionales</taxon>
        <taxon>Vibrionaceae</taxon>
        <taxon>Vibrio</taxon>
    </lineage>
</organism>
<dbReference type="CDD" id="cd16430">
    <property type="entry name" value="TraB"/>
    <property type="match status" value="1"/>
</dbReference>
<dbReference type="Proteomes" id="UP000239763">
    <property type="component" value="Unassembled WGS sequence"/>
</dbReference>
<sequence length="512" mass="55914">MFDKQKDAFDRFKKRTFKDTDGDFEDGGTINAVTRKRNRTITLTVLLILTALAFVVWQFTLPPQEQSKDIQDVGFGAIVTDDFTDKDNQSALTFQQDKIKQIEQSLARFESTLSRFGQSLTSELENIKKANERDKASKLTELEQQMQQKLDEVDALKIQLETQLASTLNVGDPSTQHSIETHQGSTFGQYKLPPRPAINSNIDTAKVNEFQYQKQDDLAFSGDAFDSFEFHWQASIEERKSRRTTDNYVPTGTFVTAVITGGADANGGVSGQGDTSPIVFQTVNQGILPNGEQSKLKNCTITGAVYGEISSSRGVARTNRMSCIQPNGDILDIPVNATVFNFGRNGIRGTTIMKNGKIVQMAGIAGILQGVGDAGKALAQTTTPTALGPSQSINSDKIGLNLLGGATESVGSKLADYYIKLAELYHPIVEVNPGAIVNIVFLEGFPLDPLLADEYETRINEQREQASNSNQLLDVITNTPSLPQTTQTAPINPLAQKITQQGLSSVGFGREE</sequence>
<gene>
    <name evidence="4" type="ORF">BCT50_10445</name>
    <name evidence="3" type="ORF">BCV38_21875</name>
</gene>
<dbReference type="GeneID" id="69652441"/>
<dbReference type="InterPro" id="IPR005498">
    <property type="entry name" value="T4SS_VirB10/TraB/TrbI"/>
</dbReference>
<evidence type="ECO:0000313" key="3">
    <source>
        <dbReference type="EMBL" id="PME29029.1"/>
    </source>
</evidence>
<reference evidence="4 6" key="3">
    <citation type="journal article" date="2018" name="Nature">
        <title>A major lineage of non-tailed dsDNA viruses as unrecognized killers of marine bacteria.</title>
        <authorList>
            <person name="Kauffman K.M."/>
            <person name="Hussain F.A."/>
            <person name="Yang J."/>
            <person name="Arevalo P."/>
            <person name="Brown J.M."/>
            <person name="Chang W.K."/>
            <person name="VanInsberghe D."/>
            <person name="Elsherbini J."/>
            <person name="Sharma R.S."/>
            <person name="Cutler M.B."/>
            <person name="Kelly L."/>
            <person name="Polz M.F."/>
        </authorList>
    </citation>
    <scope>NUCLEOTIDE SEQUENCE</scope>
    <source>
        <strain evidence="4">10N.261.48.A1</strain>
        <strain evidence="3 6">10N.286.55.E1</strain>
    </source>
</reference>
<name>A0A855IMT6_9VIBR</name>
<keyword evidence="2" id="KW-0812">Transmembrane</keyword>
<reference evidence="5" key="1">
    <citation type="submission" date="2016-07" db="EMBL/GenBank/DDBJ databases">
        <title>Nontailed viruses are major unrecognized killers of bacteria in the ocean.</title>
        <authorList>
            <person name="Kauffman K."/>
            <person name="Hussain F."/>
            <person name="Yang J."/>
            <person name="Arevalo P."/>
            <person name="Brown J."/>
            <person name="Cutler M."/>
            <person name="Kelly L."/>
            <person name="Polz M.F."/>
        </authorList>
    </citation>
    <scope>NUCLEOTIDE SEQUENCE [LARGE SCALE GENOMIC DNA]</scope>
    <source>
        <strain evidence="5">10N.261.48.A1</strain>
    </source>
</reference>
<evidence type="ECO:0000313" key="6">
    <source>
        <dbReference type="Proteomes" id="UP000239763"/>
    </source>
</evidence>
<accession>A0A855IMT6</accession>
<dbReference type="Proteomes" id="UP000235554">
    <property type="component" value="Unassembled WGS sequence"/>
</dbReference>
<evidence type="ECO:0000313" key="5">
    <source>
        <dbReference type="Proteomes" id="UP000235554"/>
    </source>
</evidence>
<dbReference type="Pfam" id="PF03743">
    <property type="entry name" value="TrbI"/>
    <property type="match status" value="1"/>
</dbReference>
<evidence type="ECO:0000256" key="2">
    <source>
        <dbReference type="SAM" id="Phobius"/>
    </source>
</evidence>
<reference evidence="4" key="2">
    <citation type="submission" date="2016-07" db="EMBL/GenBank/DDBJ databases">
        <authorList>
            <person name="Kauffman K."/>
            <person name="Arevalo P."/>
            <person name="Polz M.F."/>
        </authorList>
    </citation>
    <scope>NUCLEOTIDE SEQUENCE</scope>
    <source>
        <strain evidence="4">10N.261.48.A1</strain>
        <strain evidence="3">10N.286.55.E1</strain>
    </source>
</reference>
<protein>
    <submittedName>
        <fullName evidence="4">Conjugal transfer protein TraB</fullName>
    </submittedName>
</protein>
<evidence type="ECO:0000256" key="1">
    <source>
        <dbReference type="SAM" id="Coils"/>
    </source>
</evidence>
<evidence type="ECO:0000313" key="4">
    <source>
        <dbReference type="EMBL" id="PMM55570.1"/>
    </source>
</evidence>
<comment type="caution">
    <text evidence="4">The sequence shown here is derived from an EMBL/GenBank/DDBJ whole genome shotgun (WGS) entry which is preliminary data.</text>
</comment>
<feature type="coiled-coil region" evidence="1">
    <location>
        <begin position="92"/>
        <end position="163"/>
    </location>
</feature>
<keyword evidence="6" id="KW-1185">Reference proteome</keyword>
<keyword evidence="2" id="KW-1133">Transmembrane helix</keyword>
<dbReference type="AlphaFoldDB" id="A0A855IMT6"/>
<keyword evidence="2" id="KW-0472">Membrane</keyword>
<dbReference type="RefSeq" id="WP_099166177.1">
    <property type="nucleotide sequence ID" value="NZ_CAWQOO010001012.1"/>
</dbReference>